<feature type="region of interest" description="Disordered" evidence="1">
    <location>
        <begin position="125"/>
        <end position="207"/>
    </location>
</feature>
<dbReference type="EMBL" id="RWJN01000417">
    <property type="protein sequence ID" value="TCD61927.1"/>
    <property type="molecule type" value="Genomic_DNA"/>
</dbReference>
<evidence type="ECO:0000256" key="1">
    <source>
        <dbReference type="SAM" id="MobiDB-lite"/>
    </source>
</evidence>
<evidence type="ECO:0000313" key="3">
    <source>
        <dbReference type="Proteomes" id="UP000292702"/>
    </source>
</evidence>
<feature type="region of interest" description="Disordered" evidence="1">
    <location>
        <begin position="45"/>
        <end position="64"/>
    </location>
</feature>
<dbReference type="AlphaFoldDB" id="A0A4V2MVC2"/>
<dbReference type="Proteomes" id="UP000292702">
    <property type="component" value="Unassembled WGS sequence"/>
</dbReference>
<organism evidence="2 3">
    <name type="scientific">Steccherinum ochraceum</name>
    <dbReference type="NCBI Taxonomy" id="92696"/>
    <lineage>
        <taxon>Eukaryota</taxon>
        <taxon>Fungi</taxon>
        <taxon>Dikarya</taxon>
        <taxon>Basidiomycota</taxon>
        <taxon>Agaricomycotina</taxon>
        <taxon>Agaricomycetes</taxon>
        <taxon>Polyporales</taxon>
        <taxon>Steccherinaceae</taxon>
        <taxon>Steccherinum</taxon>
    </lineage>
</organism>
<protein>
    <submittedName>
        <fullName evidence="2">Uncharacterized protein</fullName>
    </submittedName>
</protein>
<feature type="region of interest" description="Disordered" evidence="1">
    <location>
        <begin position="1"/>
        <end position="22"/>
    </location>
</feature>
<feature type="compositionally biased region" description="Polar residues" evidence="1">
    <location>
        <begin position="45"/>
        <end position="55"/>
    </location>
</feature>
<feature type="compositionally biased region" description="Polar residues" evidence="1">
    <location>
        <begin position="135"/>
        <end position="150"/>
    </location>
</feature>
<evidence type="ECO:0000313" key="2">
    <source>
        <dbReference type="EMBL" id="TCD61927.1"/>
    </source>
</evidence>
<accession>A0A4V2MVC2</accession>
<dbReference type="STRING" id="92696.A0A4V2MVC2"/>
<proteinExistence type="predicted"/>
<comment type="caution">
    <text evidence="2">The sequence shown here is derived from an EMBL/GenBank/DDBJ whole genome shotgun (WGS) entry which is preliminary data.</text>
</comment>
<feature type="compositionally biased region" description="Polar residues" evidence="1">
    <location>
        <begin position="197"/>
        <end position="207"/>
    </location>
</feature>
<feature type="compositionally biased region" description="Polar residues" evidence="1">
    <location>
        <begin position="1"/>
        <end position="21"/>
    </location>
</feature>
<keyword evidence="3" id="KW-1185">Reference proteome</keyword>
<dbReference type="OrthoDB" id="2590867at2759"/>
<reference evidence="2 3" key="1">
    <citation type="submission" date="2018-11" db="EMBL/GenBank/DDBJ databases">
        <title>Genome assembly of Steccherinum ochraceum LE-BIN_3174, the white-rot fungus of the Steccherinaceae family (The Residual Polyporoid clade, Polyporales, Basidiomycota).</title>
        <authorList>
            <person name="Fedorova T.V."/>
            <person name="Glazunova O.A."/>
            <person name="Landesman E.O."/>
            <person name="Moiseenko K.V."/>
            <person name="Psurtseva N.V."/>
            <person name="Savinova O.S."/>
            <person name="Shakhova N.V."/>
            <person name="Tyazhelova T.V."/>
            <person name="Vasina D.V."/>
        </authorList>
    </citation>
    <scope>NUCLEOTIDE SEQUENCE [LARGE SCALE GENOMIC DNA]</scope>
    <source>
        <strain evidence="2 3">LE-BIN_3174</strain>
    </source>
</reference>
<gene>
    <name evidence="2" type="ORF">EIP91_007695</name>
</gene>
<name>A0A4V2MVC2_9APHY</name>
<sequence>MTSNGLNNNSNRSTDGASTGQKLKGAVEVVHGIGENLRGRFMDTVDQSMQPSSTTDRSETHQGRMETEQGFARMRGEVPGVTSHWNVGTGTGGGDQYSNQPNAPYNNMNSSNVPGDLPMNAGLGAGAGVAPSQPPYQTTGGEANMAQQMGGSDRAYGGQHGADNNRDFQAGHGDPAQGGFEGAGTAPDQMDSGPGTGVSSAAPQRLP</sequence>